<name>A0ABU5XPR4_9MYCO</name>
<keyword evidence="2" id="KW-1185">Reference proteome</keyword>
<evidence type="ECO:0000313" key="2">
    <source>
        <dbReference type="Proteomes" id="UP001299596"/>
    </source>
</evidence>
<proteinExistence type="predicted"/>
<dbReference type="EMBL" id="JAYJJR010000013">
    <property type="protein sequence ID" value="MEB3023081.1"/>
    <property type="molecule type" value="Genomic_DNA"/>
</dbReference>
<evidence type="ECO:0000313" key="1">
    <source>
        <dbReference type="EMBL" id="MEB3023081.1"/>
    </source>
</evidence>
<sequence>MRKLEYGLDGVLIDMDTGAVIGTNVRWCPLLRLDDPQDQVMAWAEAHGKDVFVDG</sequence>
<comment type="caution">
    <text evidence="1">The sequence shown here is derived from an EMBL/GenBank/DDBJ whole genome shotgun (WGS) entry which is preliminary data.</text>
</comment>
<reference evidence="1 2" key="1">
    <citation type="submission" date="2023-12" db="EMBL/GenBank/DDBJ databases">
        <title>Description of new species of Mycobacterium terrae complex isolated from sewage at the Sao Paulo Zoological Park Foundation in Brazil.</title>
        <authorList>
            <person name="Romagnoli C.L."/>
            <person name="Conceicao E.C."/>
            <person name="Machado E."/>
            <person name="Barreto L.B.P.F."/>
            <person name="Sharma A."/>
            <person name="Silva N.M."/>
            <person name="Marques L.E."/>
            <person name="Juliana M.A."/>
            <person name="Lourenco M.C.S."/>
            <person name="Digiampietri L.A."/>
            <person name="Suffys P.N."/>
            <person name="Viana-Niero C."/>
        </authorList>
    </citation>
    <scope>NUCLEOTIDE SEQUENCE [LARGE SCALE GENOMIC DNA]</scope>
    <source>
        <strain evidence="1 2">MYC098</strain>
    </source>
</reference>
<accession>A0ABU5XPR4</accession>
<protein>
    <submittedName>
        <fullName evidence="1">Uncharacterized protein</fullName>
    </submittedName>
</protein>
<dbReference type="RefSeq" id="WP_329780344.1">
    <property type="nucleotide sequence ID" value="NZ_JAYJJR010000013.1"/>
</dbReference>
<gene>
    <name evidence="1" type="ORF">K6T79_18725</name>
</gene>
<dbReference type="Proteomes" id="UP001299596">
    <property type="component" value="Unassembled WGS sequence"/>
</dbReference>
<organism evidence="1 2">
    <name type="scientific">[Mycobacterium] crassicus</name>
    <dbReference type="NCBI Taxonomy" id="2872309"/>
    <lineage>
        <taxon>Bacteria</taxon>
        <taxon>Bacillati</taxon>
        <taxon>Actinomycetota</taxon>
        <taxon>Actinomycetes</taxon>
        <taxon>Mycobacteriales</taxon>
        <taxon>Mycobacteriaceae</taxon>
        <taxon>Mycolicibacter</taxon>
    </lineage>
</organism>